<dbReference type="InterPro" id="IPR015943">
    <property type="entry name" value="WD40/YVTN_repeat-like_dom_sf"/>
</dbReference>
<protein>
    <submittedName>
        <fullName evidence="3">Zinc metallochaperone AztD</fullName>
    </submittedName>
</protein>
<dbReference type="PROSITE" id="PS51257">
    <property type="entry name" value="PROKAR_LIPOPROTEIN"/>
    <property type="match status" value="1"/>
</dbReference>
<feature type="region of interest" description="Disordered" evidence="1">
    <location>
        <begin position="411"/>
        <end position="460"/>
    </location>
</feature>
<feature type="region of interest" description="Disordered" evidence="1">
    <location>
        <begin position="266"/>
        <end position="289"/>
    </location>
</feature>
<keyword evidence="4" id="KW-1185">Reference proteome</keyword>
<comment type="caution">
    <text evidence="3">The sequence shown here is derived from an EMBL/GenBank/DDBJ whole genome shotgun (WGS) entry which is preliminary data.</text>
</comment>
<feature type="region of interest" description="Disordered" evidence="1">
    <location>
        <begin position="29"/>
        <end position="52"/>
    </location>
</feature>
<evidence type="ECO:0000256" key="1">
    <source>
        <dbReference type="SAM" id="MobiDB-lite"/>
    </source>
</evidence>
<proteinExistence type="predicted"/>
<dbReference type="InterPro" id="IPR047697">
    <property type="entry name" value="AztD-like"/>
</dbReference>
<dbReference type="EMBL" id="JBHMAU010000032">
    <property type="protein sequence ID" value="MFB9775638.1"/>
    <property type="molecule type" value="Genomic_DNA"/>
</dbReference>
<feature type="chain" id="PRO_5047144846" evidence="2">
    <location>
        <begin position="26"/>
        <end position="460"/>
    </location>
</feature>
<dbReference type="SUPFAM" id="SSF50969">
    <property type="entry name" value="YVTN repeat-like/Quinoprotein amine dehydrogenase"/>
    <property type="match status" value="1"/>
</dbReference>
<organism evidence="3 4">
    <name type="scientific">Brevibacterium otitidis</name>
    <dbReference type="NCBI Taxonomy" id="53364"/>
    <lineage>
        <taxon>Bacteria</taxon>
        <taxon>Bacillati</taxon>
        <taxon>Actinomycetota</taxon>
        <taxon>Actinomycetes</taxon>
        <taxon>Micrococcales</taxon>
        <taxon>Brevibacteriaceae</taxon>
        <taxon>Brevibacterium</taxon>
    </lineage>
</organism>
<feature type="compositionally biased region" description="Basic and acidic residues" evidence="1">
    <location>
        <begin position="266"/>
        <end position="275"/>
    </location>
</feature>
<sequence>MTFHASRIPSILTASTAALSLAVLAGCGSTDSDAAGQSPEPTDRETTEAAGPAERVALTYDGGVMVLDSESHEVLDTFEAEGFTRLNGAGDNRHLFLTEGDAFRLLDMGTWSEPHGDHSHSYTTDPMLTEQRIDGSHPGHLVNHDGMSVAFFDGTGEIHSFDPAELSADAPIKTEQTQAEEAHHGVAVMRADGSMVHTVGNEETRSGVVIRDAEGEEIAENSDCPGVHGEAAAKDGVITVGCENGLLIIKGNEITKVDSPDEFGRIGNQKGHEDSPVVLGDYKSDPDAEMERPQRVTLTDTTNGELQLVDLPASYAYTSIARGADGEALVHGTDGTLRVIDPESGKIDKEIPVTDEWEEPEDWQQPSPTVHVSGEHVYITEPEAKKLHIVDLADGDVTDSVDLPEVPNEIAAASGEVPEGAEEHGDDHGHDHGDHEHEHDHDHEHEHNHDHNHDHDDHEH</sequence>
<feature type="signal peptide" evidence="2">
    <location>
        <begin position="1"/>
        <end position="25"/>
    </location>
</feature>
<dbReference type="RefSeq" id="WP_376838944.1">
    <property type="nucleotide sequence ID" value="NZ_JBHMAU010000032.1"/>
</dbReference>
<gene>
    <name evidence="3" type="primary">aztD</name>
    <name evidence="3" type="ORF">ACFFN1_04315</name>
</gene>
<keyword evidence="2" id="KW-0732">Signal</keyword>
<accession>A0ABV5X0G7</accession>
<evidence type="ECO:0000313" key="3">
    <source>
        <dbReference type="EMBL" id="MFB9775638.1"/>
    </source>
</evidence>
<dbReference type="Proteomes" id="UP001589707">
    <property type="component" value="Unassembled WGS sequence"/>
</dbReference>
<dbReference type="InterPro" id="IPR011044">
    <property type="entry name" value="Quino_amine_DH_bsu"/>
</dbReference>
<reference evidence="3 4" key="1">
    <citation type="submission" date="2024-09" db="EMBL/GenBank/DDBJ databases">
        <authorList>
            <person name="Sun Q."/>
            <person name="Mori K."/>
        </authorList>
    </citation>
    <scope>NUCLEOTIDE SEQUENCE [LARGE SCALE GENOMIC DNA]</scope>
    <source>
        <strain evidence="3 4">JCM 11683</strain>
    </source>
</reference>
<dbReference type="Gene3D" id="2.130.10.10">
    <property type="entry name" value="YVTN repeat-like/Quinoprotein amine dehydrogenase"/>
    <property type="match status" value="1"/>
</dbReference>
<feature type="compositionally biased region" description="Basic and acidic residues" evidence="1">
    <location>
        <begin position="421"/>
        <end position="460"/>
    </location>
</feature>
<evidence type="ECO:0000313" key="4">
    <source>
        <dbReference type="Proteomes" id="UP001589707"/>
    </source>
</evidence>
<evidence type="ECO:0000256" key="2">
    <source>
        <dbReference type="SAM" id="SignalP"/>
    </source>
</evidence>
<name>A0ABV5X0G7_9MICO</name>
<dbReference type="NCBIfam" id="NF038015">
    <property type="entry name" value="AztD"/>
    <property type="match status" value="1"/>
</dbReference>